<proteinExistence type="predicted"/>
<reference evidence="1" key="2">
    <citation type="journal article" date="2024" name="Plant">
        <title>Genomic evolution and insights into agronomic trait innovations of Sesamum species.</title>
        <authorList>
            <person name="Miao H."/>
            <person name="Wang L."/>
            <person name="Qu L."/>
            <person name="Liu H."/>
            <person name="Sun Y."/>
            <person name="Le M."/>
            <person name="Wang Q."/>
            <person name="Wei S."/>
            <person name="Zheng Y."/>
            <person name="Lin W."/>
            <person name="Duan Y."/>
            <person name="Cao H."/>
            <person name="Xiong S."/>
            <person name="Wang X."/>
            <person name="Wei L."/>
            <person name="Li C."/>
            <person name="Ma Q."/>
            <person name="Ju M."/>
            <person name="Zhao R."/>
            <person name="Li G."/>
            <person name="Mu C."/>
            <person name="Tian Q."/>
            <person name="Mei H."/>
            <person name="Zhang T."/>
            <person name="Gao T."/>
            <person name="Zhang H."/>
        </authorList>
    </citation>
    <scope>NUCLEOTIDE SEQUENCE</scope>
    <source>
        <strain evidence="1">KEN1</strain>
    </source>
</reference>
<accession>A0AAW2XY16</accession>
<evidence type="ECO:0000313" key="1">
    <source>
        <dbReference type="EMBL" id="KAL0457862.1"/>
    </source>
</evidence>
<dbReference type="EMBL" id="JACGWN010000002">
    <property type="protein sequence ID" value="KAL0457862.1"/>
    <property type="molecule type" value="Genomic_DNA"/>
</dbReference>
<dbReference type="AlphaFoldDB" id="A0AAW2XY16"/>
<sequence length="55" mass="5466">MVPRRFEDNSTDGASGETVILGASVAGSADLGVVVAVGPKMGVREVLGQPAGPGW</sequence>
<protein>
    <submittedName>
        <fullName evidence="1">Uncharacterized protein</fullName>
    </submittedName>
</protein>
<comment type="caution">
    <text evidence="1">The sequence shown here is derived from an EMBL/GenBank/DDBJ whole genome shotgun (WGS) entry which is preliminary data.</text>
</comment>
<reference evidence="1" key="1">
    <citation type="submission" date="2020-06" db="EMBL/GenBank/DDBJ databases">
        <authorList>
            <person name="Li T."/>
            <person name="Hu X."/>
            <person name="Zhang T."/>
            <person name="Song X."/>
            <person name="Zhang H."/>
            <person name="Dai N."/>
            <person name="Sheng W."/>
            <person name="Hou X."/>
            <person name="Wei L."/>
        </authorList>
    </citation>
    <scope>NUCLEOTIDE SEQUENCE</scope>
    <source>
        <strain evidence="1">KEN1</strain>
        <tissue evidence="1">Leaf</tissue>
    </source>
</reference>
<organism evidence="1">
    <name type="scientific">Sesamum latifolium</name>
    <dbReference type="NCBI Taxonomy" id="2727402"/>
    <lineage>
        <taxon>Eukaryota</taxon>
        <taxon>Viridiplantae</taxon>
        <taxon>Streptophyta</taxon>
        <taxon>Embryophyta</taxon>
        <taxon>Tracheophyta</taxon>
        <taxon>Spermatophyta</taxon>
        <taxon>Magnoliopsida</taxon>
        <taxon>eudicotyledons</taxon>
        <taxon>Gunneridae</taxon>
        <taxon>Pentapetalae</taxon>
        <taxon>asterids</taxon>
        <taxon>lamiids</taxon>
        <taxon>Lamiales</taxon>
        <taxon>Pedaliaceae</taxon>
        <taxon>Sesamum</taxon>
    </lineage>
</organism>
<name>A0AAW2XY16_9LAMI</name>
<gene>
    <name evidence="1" type="ORF">Slati_0413400</name>
</gene>